<keyword evidence="8 11" id="KW-0067">ATP-binding</keyword>
<dbReference type="InterPro" id="IPR027417">
    <property type="entry name" value="P-loop_NTPase"/>
</dbReference>
<keyword evidence="11" id="KW-0963">Cytoplasm</keyword>
<evidence type="ECO:0000256" key="5">
    <source>
        <dbReference type="ARBA" id="ARBA00022679"/>
    </source>
</evidence>
<dbReference type="InterPro" id="IPR020590">
    <property type="entry name" value="Guanylate_kinase_CS"/>
</dbReference>
<keyword evidence="5 11" id="KW-0808">Transferase</keyword>
<evidence type="ECO:0000256" key="10">
    <source>
        <dbReference type="ARBA" id="ARBA00048594"/>
    </source>
</evidence>
<evidence type="ECO:0000256" key="2">
    <source>
        <dbReference type="ARBA" id="ARBA00005790"/>
    </source>
</evidence>
<proteinExistence type="inferred from homology"/>
<comment type="function">
    <text evidence="1 11">Essential for recycling GMP and indirectly, cGMP.</text>
</comment>
<feature type="binding site" evidence="11">
    <location>
        <begin position="20"/>
        <end position="27"/>
    </location>
    <ligand>
        <name>ATP</name>
        <dbReference type="ChEBI" id="CHEBI:30616"/>
    </ligand>
</feature>
<dbReference type="EMBL" id="QTUC01000001">
    <property type="protein sequence ID" value="REF34790.1"/>
    <property type="molecule type" value="Genomic_DNA"/>
</dbReference>
<dbReference type="InterPro" id="IPR008144">
    <property type="entry name" value="Guanylate_kin-like_dom"/>
</dbReference>
<protein>
    <recommendedName>
        <fullName evidence="4 11">Guanylate kinase</fullName>
        <ecNumber evidence="3 11">2.7.4.8</ecNumber>
    </recommendedName>
    <alternativeName>
        <fullName evidence="9 11">GMP kinase</fullName>
    </alternativeName>
</protein>
<dbReference type="PROSITE" id="PS00856">
    <property type="entry name" value="GUANYLATE_KINASE_1"/>
    <property type="match status" value="1"/>
</dbReference>
<dbReference type="CDD" id="cd00071">
    <property type="entry name" value="GMPK"/>
    <property type="match status" value="1"/>
</dbReference>
<evidence type="ECO:0000256" key="4">
    <source>
        <dbReference type="ARBA" id="ARBA00016296"/>
    </source>
</evidence>
<gene>
    <name evidence="11" type="primary">gmk</name>
    <name evidence="13" type="ORF">DFJ64_0156</name>
</gene>
<comment type="similarity">
    <text evidence="2 11">Belongs to the guanylate kinase family.</text>
</comment>
<dbReference type="RefSeq" id="WP_115848692.1">
    <property type="nucleotide sequence ID" value="NZ_QTUC01000001.1"/>
</dbReference>
<comment type="subcellular location">
    <subcellularLocation>
        <location evidence="11">Cytoplasm</location>
    </subcellularLocation>
</comment>
<reference evidence="13 14" key="1">
    <citation type="submission" date="2018-08" db="EMBL/GenBank/DDBJ databases">
        <title>Sequencing the genomes of 1000 actinobacteria strains.</title>
        <authorList>
            <person name="Klenk H.-P."/>
        </authorList>
    </citation>
    <scope>NUCLEOTIDE SEQUENCE [LARGE SCALE GENOMIC DNA]</scope>
    <source>
        <strain evidence="13 14">DSM 22891</strain>
    </source>
</reference>
<comment type="caution">
    <text evidence="13">The sequence shown here is derived from an EMBL/GenBank/DDBJ whole genome shotgun (WGS) entry which is preliminary data.</text>
</comment>
<dbReference type="EC" id="2.7.4.8" evidence="3 11"/>
<sequence>MCPDQGRDGIRPGNLIVLTGPSGVGKGVVRELALARCPRMVLSVSVTTRPRRAHEIEGVDYFFRTEEQFAKLRAAGELLEWAEFAGAYYGTPRAWVEDRLAAGLDVLLEIEVQGAKQVLASHPDAVLVFLSPPSFEALRERLYRRGTDSPDKIALRLRKAEEELRERHLFRYEIVNDDVEVAAMNLVHIVHAERCRIRPERSGERT</sequence>
<dbReference type="Gene3D" id="3.40.50.300">
    <property type="entry name" value="P-loop containing nucleotide triphosphate hydrolases"/>
    <property type="match status" value="1"/>
</dbReference>
<dbReference type="PANTHER" id="PTHR23117">
    <property type="entry name" value="GUANYLATE KINASE-RELATED"/>
    <property type="match status" value="1"/>
</dbReference>
<comment type="catalytic activity">
    <reaction evidence="10 11">
        <text>GMP + ATP = GDP + ADP</text>
        <dbReference type="Rhea" id="RHEA:20780"/>
        <dbReference type="ChEBI" id="CHEBI:30616"/>
        <dbReference type="ChEBI" id="CHEBI:58115"/>
        <dbReference type="ChEBI" id="CHEBI:58189"/>
        <dbReference type="ChEBI" id="CHEBI:456216"/>
        <dbReference type="EC" id="2.7.4.8"/>
    </reaction>
</comment>
<dbReference type="PANTHER" id="PTHR23117:SF13">
    <property type="entry name" value="GUANYLATE KINASE"/>
    <property type="match status" value="1"/>
</dbReference>
<keyword evidence="14" id="KW-1185">Reference proteome</keyword>
<evidence type="ECO:0000256" key="8">
    <source>
        <dbReference type="ARBA" id="ARBA00022840"/>
    </source>
</evidence>
<dbReference type="SUPFAM" id="SSF52540">
    <property type="entry name" value="P-loop containing nucleoside triphosphate hydrolases"/>
    <property type="match status" value="1"/>
</dbReference>
<dbReference type="FunFam" id="3.30.63.10:FF:000002">
    <property type="entry name" value="Guanylate kinase 1"/>
    <property type="match status" value="1"/>
</dbReference>
<dbReference type="SMART" id="SM00072">
    <property type="entry name" value="GuKc"/>
    <property type="match status" value="1"/>
</dbReference>
<dbReference type="Proteomes" id="UP000256485">
    <property type="component" value="Unassembled WGS sequence"/>
</dbReference>
<keyword evidence="7 11" id="KW-0418">Kinase</keyword>
<evidence type="ECO:0000313" key="13">
    <source>
        <dbReference type="EMBL" id="REF34790.1"/>
    </source>
</evidence>
<evidence type="ECO:0000256" key="6">
    <source>
        <dbReference type="ARBA" id="ARBA00022741"/>
    </source>
</evidence>
<dbReference type="HAMAP" id="MF_00328">
    <property type="entry name" value="Guanylate_kinase"/>
    <property type="match status" value="1"/>
</dbReference>
<dbReference type="GO" id="GO:0005524">
    <property type="term" value="F:ATP binding"/>
    <property type="evidence" value="ECO:0007669"/>
    <property type="project" value="UniProtKB-UniRule"/>
</dbReference>
<feature type="domain" description="Guanylate kinase-like" evidence="12">
    <location>
        <begin position="13"/>
        <end position="191"/>
    </location>
</feature>
<dbReference type="OrthoDB" id="9808150at2"/>
<dbReference type="NCBIfam" id="TIGR03263">
    <property type="entry name" value="guanyl_kin"/>
    <property type="match status" value="1"/>
</dbReference>
<dbReference type="Gene3D" id="3.30.63.10">
    <property type="entry name" value="Guanylate Kinase phosphate binding domain"/>
    <property type="match status" value="1"/>
</dbReference>
<evidence type="ECO:0000256" key="1">
    <source>
        <dbReference type="ARBA" id="ARBA00003531"/>
    </source>
</evidence>
<name>A0A3D9V3J4_THECX</name>
<dbReference type="InterPro" id="IPR017665">
    <property type="entry name" value="Guanylate_kinase"/>
</dbReference>
<dbReference type="GO" id="GO:0004385">
    <property type="term" value="F:GMP kinase activity"/>
    <property type="evidence" value="ECO:0007669"/>
    <property type="project" value="UniProtKB-UniRule"/>
</dbReference>
<evidence type="ECO:0000256" key="9">
    <source>
        <dbReference type="ARBA" id="ARBA00030128"/>
    </source>
</evidence>
<organism evidence="13 14">
    <name type="scientific">Thermasporomyces composti</name>
    <dbReference type="NCBI Taxonomy" id="696763"/>
    <lineage>
        <taxon>Bacteria</taxon>
        <taxon>Bacillati</taxon>
        <taxon>Actinomycetota</taxon>
        <taxon>Actinomycetes</taxon>
        <taxon>Propionibacteriales</taxon>
        <taxon>Nocardioidaceae</taxon>
        <taxon>Thermasporomyces</taxon>
    </lineage>
</organism>
<keyword evidence="6 11" id="KW-0547">Nucleotide-binding</keyword>
<evidence type="ECO:0000256" key="3">
    <source>
        <dbReference type="ARBA" id="ARBA00012961"/>
    </source>
</evidence>
<evidence type="ECO:0000256" key="11">
    <source>
        <dbReference type="HAMAP-Rule" id="MF_00328"/>
    </source>
</evidence>
<evidence type="ECO:0000259" key="12">
    <source>
        <dbReference type="PROSITE" id="PS50052"/>
    </source>
</evidence>
<accession>A0A3D9V3J4</accession>
<evidence type="ECO:0000256" key="7">
    <source>
        <dbReference type="ARBA" id="ARBA00022777"/>
    </source>
</evidence>
<dbReference type="AlphaFoldDB" id="A0A3D9V3J4"/>
<evidence type="ECO:0000313" key="14">
    <source>
        <dbReference type="Proteomes" id="UP000256485"/>
    </source>
</evidence>
<dbReference type="GO" id="GO:0005829">
    <property type="term" value="C:cytosol"/>
    <property type="evidence" value="ECO:0007669"/>
    <property type="project" value="TreeGrafter"/>
</dbReference>
<dbReference type="PROSITE" id="PS50052">
    <property type="entry name" value="GUANYLATE_KINASE_2"/>
    <property type="match status" value="1"/>
</dbReference>
<dbReference type="InterPro" id="IPR008145">
    <property type="entry name" value="GK/Ca_channel_bsu"/>
</dbReference>
<dbReference type="Pfam" id="PF00625">
    <property type="entry name" value="Guanylate_kin"/>
    <property type="match status" value="1"/>
</dbReference>